<evidence type="ECO:0000256" key="7">
    <source>
        <dbReference type="SAM" id="MobiDB-lite"/>
    </source>
</evidence>
<organism evidence="10 11">
    <name type="scientific">Dipteronia sinensis</name>
    <dbReference type="NCBI Taxonomy" id="43782"/>
    <lineage>
        <taxon>Eukaryota</taxon>
        <taxon>Viridiplantae</taxon>
        <taxon>Streptophyta</taxon>
        <taxon>Embryophyta</taxon>
        <taxon>Tracheophyta</taxon>
        <taxon>Spermatophyta</taxon>
        <taxon>Magnoliopsida</taxon>
        <taxon>eudicotyledons</taxon>
        <taxon>Gunneridae</taxon>
        <taxon>Pentapetalae</taxon>
        <taxon>rosids</taxon>
        <taxon>malvids</taxon>
        <taxon>Sapindales</taxon>
        <taxon>Sapindaceae</taxon>
        <taxon>Hippocastanoideae</taxon>
        <taxon>Acereae</taxon>
        <taxon>Dipteronia</taxon>
    </lineage>
</organism>
<feature type="transmembrane region" description="Helical" evidence="8">
    <location>
        <begin position="945"/>
        <end position="965"/>
    </location>
</feature>
<protein>
    <recommendedName>
        <fullName evidence="9">Major facilitator superfamily (MFS) profile domain-containing protein</fullName>
    </recommendedName>
</protein>
<evidence type="ECO:0000256" key="5">
    <source>
        <dbReference type="ARBA" id="ARBA00023063"/>
    </source>
</evidence>
<sequence>MADVEGSPGTSMHGVTGREPAFAFSVASPMVPTDTTAKFALPVDSEHKAKVFKLFSFGKPHMRTFHLSWISFFTCFVSTFAAAPLVPIIRDNLNLTKSDIGNAGVASVSGSIFSRLVMGAVCDMLGPRYGCAFLIMLTAPTVFCMSFVSDASGYIAVRFMIGFSLATFVSCQYWMSTMFNSKIIGLANGTAAGWGNMGGGATQLIMPIVYDIIRRAGATPFTAWRIAFFIPGWLHVIMGILVLTLGQDLPDGNLGALQKKGNVAKDKFSKVLWYAITNYRTWIFVLLYGYSMGVELSTDNVVAEYFYDRFDLKLHTAGIIAASFGMANLFARPFGGFASDKAALYFGMRGRLWVLWILQTMGGAFCVWLGRATTLPIAILSMILFSIGAQAACGATFGIIPFISRRSLGIISGLTGAGGNFGSGLTQLIFFSTTRFTTDQGLSWMGVMIMACTLPVTLVHFPQWGGMFFPPSKDVVKSTEEHYYAAEWNEDEKKKGLHQGSLKFAENSRSERGRRVASASTPPGSTPAHRLKVRDMGDVEGSPGSSMHGVTGREPAFASSVASPMVPTDTTAKFALPVDSEHKAKVFKLFSFGKPHMRTFHLSWISFFTCFVSTFAAAPLVPIIRDNLNLTKADIGNAGVASVSGSIFSRLVMGAVCDMLGPRYGCAFLIMLTAPTVFCMSFISDASGYIAVRFMIGFSLATFVSCQYWMSTMFNSKIIGLANGTAAGWGNMGGGATQLIMPIVYDIIRRAGATPFTAWRIAFFIPGWLHVIMGILVLTLGQDLPDGNLGALQKKGNVAKDKFSKVMWYAITNYRTWIFVLLYGYSMGVELSTDNVVAEYFYDRFDLKLHTAGIIAASFGMANLVARPFGGYASDKAALYFGMRGRLWVLWILQTMGGAFCVWLGRATTLPIAILSMILFSIGAQAACGATFGIIPFISRRSLGIISGLTGAGGNFGSGLTQLIFFSTTRFTTDQGLSWMGVMIMACTLPVTLVHFPQWGGMFFPPSKDVVKSTEEHYYGSEWNEDEMSKGLHQGSLRFAENSRSERGRRVTSVPTPPGSTPARV</sequence>
<dbReference type="GO" id="GO:0042128">
    <property type="term" value="P:nitrate assimilation"/>
    <property type="evidence" value="ECO:0007669"/>
    <property type="project" value="UniProtKB-KW"/>
</dbReference>
<feature type="transmembrane region" description="Helical" evidence="8">
    <location>
        <begin position="154"/>
        <end position="174"/>
    </location>
</feature>
<feature type="domain" description="Major facilitator superfamily (MFS) profile" evidence="9">
    <location>
        <begin position="599"/>
        <end position="993"/>
    </location>
</feature>
<feature type="transmembrane region" description="Helical" evidence="8">
    <location>
        <begin position="887"/>
        <end position="906"/>
    </location>
</feature>
<keyword evidence="11" id="KW-1185">Reference proteome</keyword>
<feature type="transmembrane region" description="Helical" evidence="8">
    <location>
        <begin position="721"/>
        <end position="741"/>
    </location>
</feature>
<feature type="transmembrane region" description="Helical" evidence="8">
    <location>
        <begin position="186"/>
        <end position="206"/>
    </location>
</feature>
<dbReference type="InterPro" id="IPR020846">
    <property type="entry name" value="MFS_dom"/>
</dbReference>
<dbReference type="CDD" id="cd17341">
    <property type="entry name" value="MFS_NRT2_like"/>
    <property type="match status" value="2"/>
</dbReference>
<dbReference type="InterPro" id="IPR044772">
    <property type="entry name" value="NO3_transporter"/>
</dbReference>
<dbReference type="Pfam" id="PF07690">
    <property type="entry name" value="MFS_1"/>
    <property type="match status" value="2"/>
</dbReference>
<feature type="transmembrane region" description="Helical" evidence="8">
    <location>
        <begin position="806"/>
        <end position="827"/>
    </location>
</feature>
<feature type="region of interest" description="Disordered" evidence="7">
    <location>
        <begin position="504"/>
        <end position="550"/>
    </location>
</feature>
<feature type="transmembrane region" description="Helical" evidence="8">
    <location>
        <begin position="312"/>
        <end position="331"/>
    </location>
</feature>
<accession>A0AAE0A8C9</accession>
<dbReference type="InterPro" id="IPR036259">
    <property type="entry name" value="MFS_trans_sf"/>
</dbReference>
<feature type="transmembrane region" description="Helical" evidence="8">
    <location>
        <begin position="377"/>
        <end position="403"/>
    </location>
</feature>
<feature type="domain" description="Major facilitator superfamily (MFS) profile" evidence="9">
    <location>
        <begin position="64"/>
        <end position="458"/>
    </location>
</feature>
<feature type="transmembrane region" description="Helical" evidence="8">
    <location>
        <begin position="352"/>
        <end position="371"/>
    </location>
</feature>
<feature type="transmembrane region" description="Helical" evidence="8">
    <location>
        <begin position="689"/>
        <end position="709"/>
    </location>
</feature>
<dbReference type="Gene3D" id="1.20.1250.20">
    <property type="entry name" value="MFS general substrate transporter like domains"/>
    <property type="match status" value="4"/>
</dbReference>
<comment type="subcellular location">
    <subcellularLocation>
        <location evidence="1">Membrane</location>
        <topology evidence="1">Multi-pass membrane protein</topology>
    </subcellularLocation>
</comment>
<proteinExistence type="inferred from homology"/>
<dbReference type="Proteomes" id="UP001281410">
    <property type="component" value="Unassembled WGS sequence"/>
</dbReference>
<keyword evidence="5" id="KW-0534">Nitrate assimilation</keyword>
<comment type="caution">
    <text evidence="10">The sequence shown here is derived from an EMBL/GenBank/DDBJ whole genome shotgun (WGS) entry which is preliminary data.</text>
</comment>
<evidence type="ECO:0000313" key="10">
    <source>
        <dbReference type="EMBL" id="KAK3205935.1"/>
    </source>
</evidence>
<dbReference type="GO" id="GO:0016020">
    <property type="term" value="C:membrane"/>
    <property type="evidence" value="ECO:0007669"/>
    <property type="project" value="UniProtKB-SubCell"/>
</dbReference>
<dbReference type="PROSITE" id="PS50850">
    <property type="entry name" value="MFS"/>
    <property type="match status" value="2"/>
</dbReference>
<feature type="region of interest" description="Disordered" evidence="7">
    <location>
        <begin position="1034"/>
        <end position="1065"/>
    </location>
</feature>
<feature type="transmembrane region" description="Helical" evidence="8">
    <location>
        <begin position="129"/>
        <end position="148"/>
    </location>
</feature>
<feature type="transmembrane region" description="Helical" evidence="8">
    <location>
        <begin position="602"/>
        <end position="623"/>
    </location>
</feature>
<evidence type="ECO:0000256" key="3">
    <source>
        <dbReference type="ARBA" id="ARBA00022692"/>
    </source>
</evidence>
<evidence type="ECO:0000313" key="11">
    <source>
        <dbReference type="Proteomes" id="UP001281410"/>
    </source>
</evidence>
<feature type="transmembrane region" description="Helical" evidence="8">
    <location>
        <begin position="912"/>
        <end position="938"/>
    </location>
</feature>
<feature type="transmembrane region" description="Helical" evidence="8">
    <location>
        <begin position="761"/>
        <end position="785"/>
    </location>
</feature>
<feature type="transmembrane region" description="Helical" evidence="8">
    <location>
        <begin position="442"/>
        <end position="461"/>
    </location>
</feature>
<feature type="transmembrane region" description="Helical" evidence="8">
    <location>
        <begin position="67"/>
        <end position="88"/>
    </location>
</feature>
<dbReference type="PANTHER" id="PTHR23515">
    <property type="entry name" value="HIGH-AFFINITY NITRATE TRANSPORTER 2.3"/>
    <property type="match status" value="1"/>
</dbReference>
<keyword evidence="3 8" id="KW-0812">Transmembrane</keyword>
<keyword evidence="6 8" id="KW-0472">Membrane</keyword>
<evidence type="ECO:0000256" key="6">
    <source>
        <dbReference type="ARBA" id="ARBA00023136"/>
    </source>
</evidence>
<dbReference type="FunFam" id="1.20.1250.20:FF:000048">
    <property type="entry name" value="High affinity nitrate transporter"/>
    <property type="match status" value="2"/>
</dbReference>
<feature type="transmembrane region" description="Helical" evidence="8">
    <location>
        <begin position="847"/>
        <end position="866"/>
    </location>
</feature>
<evidence type="ECO:0000256" key="4">
    <source>
        <dbReference type="ARBA" id="ARBA00022989"/>
    </source>
</evidence>
<dbReference type="InterPro" id="IPR011701">
    <property type="entry name" value="MFS"/>
</dbReference>
<dbReference type="SUPFAM" id="SSF103473">
    <property type="entry name" value="MFS general substrate transporter"/>
    <property type="match status" value="2"/>
</dbReference>
<feature type="transmembrane region" description="Helical" evidence="8">
    <location>
        <begin position="977"/>
        <end position="996"/>
    </location>
</feature>
<feature type="transmembrane region" description="Helical" evidence="8">
    <location>
        <begin position="664"/>
        <end position="683"/>
    </location>
</feature>
<feature type="transmembrane region" description="Helical" evidence="8">
    <location>
        <begin position="226"/>
        <end position="250"/>
    </location>
</feature>
<dbReference type="FunFam" id="1.20.1250.20:FF:000053">
    <property type="entry name" value="Nitrate transporter 2.1"/>
    <property type="match status" value="2"/>
</dbReference>
<evidence type="ECO:0000259" key="9">
    <source>
        <dbReference type="PROSITE" id="PS50850"/>
    </source>
</evidence>
<evidence type="ECO:0000256" key="1">
    <source>
        <dbReference type="ARBA" id="ARBA00004141"/>
    </source>
</evidence>
<dbReference type="AlphaFoldDB" id="A0AAE0A8C9"/>
<dbReference type="EMBL" id="JANJYJ010000006">
    <property type="protein sequence ID" value="KAK3205935.1"/>
    <property type="molecule type" value="Genomic_DNA"/>
</dbReference>
<keyword evidence="4 8" id="KW-1133">Transmembrane helix</keyword>
<reference evidence="10" key="1">
    <citation type="journal article" date="2023" name="Plant J.">
        <title>Genome sequences and population genomics provide insights into the demographic history, inbreeding, and mutation load of two 'living fossil' tree species of Dipteronia.</title>
        <authorList>
            <person name="Feng Y."/>
            <person name="Comes H.P."/>
            <person name="Chen J."/>
            <person name="Zhu S."/>
            <person name="Lu R."/>
            <person name="Zhang X."/>
            <person name="Li P."/>
            <person name="Qiu J."/>
            <person name="Olsen K.M."/>
            <person name="Qiu Y."/>
        </authorList>
    </citation>
    <scope>NUCLEOTIDE SEQUENCE</scope>
    <source>
        <strain evidence="10">NBL</strain>
    </source>
</reference>
<evidence type="ECO:0000256" key="2">
    <source>
        <dbReference type="ARBA" id="ARBA00008432"/>
    </source>
</evidence>
<name>A0AAE0A8C9_9ROSI</name>
<feature type="transmembrane region" description="Helical" evidence="8">
    <location>
        <begin position="410"/>
        <end position="430"/>
    </location>
</feature>
<dbReference type="GO" id="GO:0015112">
    <property type="term" value="F:nitrate transmembrane transporter activity"/>
    <property type="evidence" value="ECO:0007669"/>
    <property type="project" value="InterPro"/>
</dbReference>
<evidence type="ECO:0000256" key="8">
    <source>
        <dbReference type="SAM" id="Phobius"/>
    </source>
</evidence>
<feature type="compositionally biased region" description="Pro residues" evidence="7">
    <location>
        <begin position="1055"/>
        <end position="1065"/>
    </location>
</feature>
<comment type="similarity">
    <text evidence="2">Belongs to the major facilitator superfamily. Nitrate/nitrite porter (TC 2.A.1.8) family.</text>
</comment>
<gene>
    <name evidence="10" type="ORF">Dsin_019981</name>
</gene>